<name>A0A8H3M0H7_9GLOM</name>
<gene>
    <name evidence="2" type="ORF">RCL2_002306500</name>
</gene>
<dbReference type="GO" id="GO:0046983">
    <property type="term" value="F:protein dimerization activity"/>
    <property type="evidence" value="ECO:0007669"/>
    <property type="project" value="InterPro"/>
</dbReference>
<comment type="caution">
    <text evidence="2">The sequence shown here is derived from an EMBL/GenBank/DDBJ whole genome shotgun (WGS) entry which is preliminary data.</text>
</comment>
<dbReference type="Pfam" id="PF05699">
    <property type="entry name" value="Dimer_Tnp_hAT"/>
    <property type="match status" value="1"/>
</dbReference>
<organism evidence="2 3">
    <name type="scientific">Rhizophagus clarus</name>
    <dbReference type="NCBI Taxonomy" id="94130"/>
    <lineage>
        <taxon>Eukaryota</taxon>
        <taxon>Fungi</taxon>
        <taxon>Fungi incertae sedis</taxon>
        <taxon>Mucoromycota</taxon>
        <taxon>Glomeromycotina</taxon>
        <taxon>Glomeromycetes</taxon>
        <taxon>Glomerales</taxon>
        <taxon>Glomeraceae</taxon>
        <taxon>Rhizophagus</taxon>
    </lineage>
</organism>
<protein>
    <submittedName>
        <fullName evidence="2">Ribonuclease H-like domain-containing protein</fullName>
    </submittedName>
</protein>
<sequence length="483" mass="56571">MADANEGHINIKAFISDSAGEYAAARRQLRRKYPSKIFLPCMAYQMNLIFGEIFKESELYQRISKEVIRIVSFFHNSTFFTGNLRDEQKRIYQKTVVLITPGDTRWNSYYFCFHSILKSKSALKFLSAKFNDKRINITRNNGIPSIPADKKSTDRNGNWKLPNDIADIINDSEFWAVLFELQNLLYPLCGFLNKLQKDTARLYKVLHCFAYTTKILGNHHNLKFSSKMIARMESQWKKWEQPLLILSFALHPSHKLQKFRSSTPNIIWTHIGQWLKYYYESWFGSKSVSILRELVKYKRAEDPYNMDSFNQFHNNLVNFWDSTIGIGPELAHVAIRIHGICVNSALVKRLWSSMGYLHTNRRNCLDQKKVLAMSQIRSDILFARKIKDVRREIQHLHIATPINPDDGDKNEGPELIEEECIQLSDDENEENYENINNNNDNGEELTIQSEEQKWSQLIEEWIELGSLENRFENSEDEAFLLSE</sequence>
<dbReference type="AlphaFoldDB" id="A0A8H3M0H7"/>
<dbReference type="InterPro" id="IPR012337">
    <property type="entry name" value="RNaseH-like_sf"/>
</dbReference>
<reference evidence="2" key="1">
    <citation type="submission" date="2019-10" db="EMBL/GenBank/DDBJ databases">
        <title>Conservation and host-specific expression of non-tandemly repeated heterogenous ribosome RNA gene in arbuscular mycorrhizal fungi.</title>
        <authorList>
            <person name="Maeda T."/>
            <person name="Kobayashi Y."/>
            <person name="Nakagawa T."/>
            <person name="Ezawa T."/>
            <person name="Yamaguchi K."/>
            <person name="Bino T."/>
            <person name="Nishimoto Y."/>
            <person name="Shigenobu S."/>
            <person name="Kawaguchi M."/>
        </authorList>
    </citation>
    <scope>NUCLEOTIDE SEQUENCE</scope>
    <source>
        <strain evidence="2">HR1</strain>
    </source>
</reference>
<dbReference type="SUPFAM" id="SSF53098">
    <property type="entry name" value="Ribonuclease H-like"/>
    <property type="match status" value="1"/>
</dbReference>
<evidence type="ECO:0000259" key="1">
    <source>
        <dbReference type="Pfam" id="PF05699"/>
    </source>
</evidence>
<dbReference type="InterPro" id="IPR008906">
    <property type="entry name" value="HATC_C_dom"/>
</dbReference>
<feature type="domain" description="HAT C-terminal dimerisation" evidence="1">
    <location>
        <begin position="302"/>
        <end position="379"/>
    </location>
</feature>
<dbReference type="OrthoDB" id="2441177at2759"/>
<dbReference type="EMBL" id="BLAL01000252">
    <property type="protein sequence ID" value="GES96437.1"/>
    <property type="molecule type" value="Genomic_DNA"/>
</dbReference>
<evidence type="ECO:0000313" key="3">
    <source>
        <dbReference type="Proteomes" id="UP000615446"/>
    </source>
</evidence>
<proteinExistence type="predicted"/>
<evidence type="ECO:0000313" key="2">
    <source>
        <dbReference type="EMBL" id="GES96437.1"/>
    </source>
</evidence>
<dbReference type="Proteomes" id="UP000615446">
    <property type="component" value="Unassembled WGS sequence"/>
</dbReference>
<accession>A0A8H3M0H7</accession>